<keyword evidence="4" id="KW-1185">Reference proteome</keyword>
<feature type="compositionally biased region" description="Low complexity" evidence="1">
    <location>
        <begin position="133"/>
        <end position="147"/>
    </location>
</feature>
<keyword evidence="2" id="KW-0732">Signal</keyword>
<protein>
    <recommendedName>
        <fullName evidence="5">Ankyrin repeat domain-containing protein</fullName>
    </recommendedName>
</protein>
<gene>
    <name evidence="3" type="ORF">JMJ55_02995</name>
</gene>
<feature type="region of interest" description="Disordered" evidence="1">
    <location>
        <begin position="29"/>
        <end position="53"/>
    </location>
</feature>
<accession>A0ABS1UXT1</accession>
<dbReference type="EMBL" id="JAEUXJ010000001">
    <property type="protein sequence ID" value="MBL6454275.1"/>
    <property type="molecule type" value="Genomic_DNA"/>
</dbReference>
<evidence type="ECO:0000256" key="1">
    <source>
        <dbReference type="SAM" id="MobiDB-lite"/>
    </source>
</evidence>
<dbReference type="InterPro" id="IPR036770">
    <property type="entry name" value="Ankyrin_rpt-contain_sf"/>
</dbReference>
<evidence type="ECO:0000256" key="2">
    <source>
        <dbReference type="SAM" id="SignalP"/>
    </source>
</evidence>
<organism evidence="3 4">
    <name type="scientific">Belnapia mucosa</name>
    <dbReference type="NCBI Taxonomy" id="2804532"/>
    <lineage>
        <taxon>Bacteria</taxon>
        <taxon>Pseudomonadati</taxon>
        <taxon>Pseudomonadota</taxon>
        <taxon>Alphaproteobacteria</taxon>
        <taxon>Acetobacterales</taxon>
        <taxon>Roseomonadaceae</taxon>
        <taxon>Belnapia</taxon>
    </lineage>
</organism>
<feature type="compositionally biased region" description="Low complexity" evidence="1">
    <location>
        <begin position="165"/>
        <end position="174"/>
    </location>
</feature>
<name>A0ABS1UXT1_9PROT</name>
<evidence type="ECO:0000313" key="3">
    <source>
        <dbReference type="EMBL" id="MBL6454275.1"/>
    </source>
</evidence>
<dbReference type="RefSeq" id="WP_202823990.1">
    <property type="nucleotide sequence ID" value="NZ_JAEUXJ010000001.1"/>
</dbReference>
<dbReference type="Gene3D" id="1.25.40.20">
    <property type="entry name" value="Ankyrin repeat-containing domain"/>
    <property type="match status" value="1"/>
</dbReference>
<feature type="signal peptide" evidence="2">
    <location>
        <begin position="1"/>
        <end position="25"/>
    </location>
</feature>
<evidence type="ECO:0000313" key="4">
    <source>
        <dbReference type="Proteomes" id="UP000606490"/>
    </source>
</evidence>
<feature type="chain" id="PRO_5045991553" description="Ankyrin repeat domain-containing protein" evidence="2">
    <location>
        <begin position="26"/>
        <end position="228"/>
    </location>
</feature>
<comment type="caution">
    <text evidence="3">The sequence shown here is derived from an EMBL/GenBank/DDBJ whole genome shotgun (WGS) entry which is preliminary data.</text>
</comment>
<proteinExistence type="predicted"/>
<reference evidence="3 4" key="1">
    <citation type="submission" date="2021-01" db="EMBL/GenBank/DDBJ databases">
        <title>Belnapia mucosa sp. nov. and Belnapia arida sp. nov., isolated from the Tabernas Desert (Almeria, Spain).</title>
        <authorList>
            <person name="Molina-Menor E."/>
            <person name="Vidal-Verdu A."/>
            <person name="Calonge A."/>
            <person name="Satari L."/>
            <person name="Pereto Magraner J."/>
            <person name="Porcar Miralles M."/>
        </authorList>
    </citation>
    <scope>NUCLEOTIDE SEQUENCE [LARGE SCALE GENOMIC DNA]</scope>
    <source>
        <strain evidence="3 4">T6</strain>
    </source>
</reference>
<evidence type="ECO:0008006" key="5">
    <source>
        <dbReference type="Google" id="ProtNLM"/>
    </source>
</evidence>
<feature type="region of interest" description="Disordered" evidence="1">
    <location>
        <begin position="133"/>
        <end position="228"/>
    </location>
</feature>
<dbReference type="Proteomes" id="UP000606490">
    <property type="component" value="Unassembled WGS sequence"/>
</dbReference>
<dbReference type="SUPFAM" id="SSF48403">
    <property type="entry name" value="Ankyrin repeat"/>
    <property type="match status" value="1"/>
</dbReference>
<sequence>MRHLALLPPLALLATLALPVPEAVAQFGRNGRAGGMSDPAQEASRPPPAALPGLQYRRAPEPIPADPNQNLSPNAALFDAINRGDIASAREAVGRGADTESRNVLGLTPIDAAVDQGRNDILFFLLSVRAGSRGGPPAAGETQAAAPPARPAPRRADATPPPAAPVERAAAATPVAPPRQAPNPRLWAGDGGAANPGIGFLGFDAGRPADAMPPAVEHSAPPRRAGRG</sequence>